<dbReference type="Proteomes" id="UP000712281">
    <property type="component" value="Unassembled WGS sequence"/>
</dbReference>
<feature type="region of interest" description="Disordered" evidence="1">
    <location>
        <begin position="60"/>
        <end position="136"/>
    </location>
</feature>
<feature type="compositionally biased region" description="Polar residues" evidence="1">
    <location>
        <begin position="85"/>
        <end position="96"/>
    </location>
</feature>
<organism evidence="2 3">
    <name type="scientific">Brassica cretica</name>
    <name type="common">Mustard</name>
    <dbReference type="NCBI Taxonomy" id="69181"/>
    <lineage>
        <taxon>Eukaryota</taxon>
        <taxon>Viridiplantae</taxon>
        <taxon>Streptophyta</taxon>
        <taxon>Embryophyta</taxon>
        <taxon>Tracheophyta</taxon>
        <taxon>Spermatophyta</taxon>
        <taxon>Magnoliopsida</taxon>
        <taxon>eudicotyledons</taxon>
        <taxon>Gunneridae</taxon>
        <taxon>Pentapetalae</taxon>
        <taxon>rosids</taxon>
        <taxon>malvids</taxon>
        <taxon>Brassicales</taxon>
        <taxon>Brassicaceae</taxon>
        <taxon>Brassiceae</taxon>
        <taxon>Brassica</taxon>
    </lineage>
</organism>
<evidence type="ECO:0000313" key="3">
    <source>
        <dbReference type="Proteomes" id="UP000712281"/>
    </source>
</evidence>
<evidence type="ECO:0000256" key="1">
    <source>
        <dbReference type="SAM" id="MobiDB-lite"/>
    </source>
</evidence>
<name>A0A8S9JMR0_BRACR</name>
<gene>
    <name evidence="2" type="ORF">F2Q68_00000217</name>
</gene>
<dbReference type="EMBL" id="QGKW02001660">
    <property type="protein sequence ID" value="KAF2582697.1"/>
    <property type="molecule type" value="Genomic_DNA"/>
</dbReference>
<dbReference type="AlphaFoldDB" id="A0A8S9JMR0"/>
<evidence type="ECO:0000313" key="2">
    <source>
        <dbReference type="EMBL" id="KAF2582697.1"/>
    </source>
</evidence>
<proteinExistence type="predicted"/>
<comment type="caution">
    <text evidence="2">The sequence shown here is derived from an EMBL/GenBank/DDBJ whole genome shotgun (WGS) entry which is preliminary data.</text>
</comment>
<accession>A0A8S9JMR0</accession>
<sequence>MHRNPPNHTGVTPGIPSSDIVSNLIVITRPNRALDHRNPPGLQPQPPKNHFQRLYWRFRKFNSKPHRQENPKQNMPKPKPYPKIFTSQYQTSTITKASEEKLEKLLLPRVNSSMNGKLGRKRSGEPKKPKLSLSSA</sequence>
<reference evidence="2" key="1">
    <citation type="submission" date="2019-12" db="EMBL/GenBank/DDBJ databases">
        <title>Genome sequencing and annotation of Brassica cretica.</title>
        <authorList>
            <person name="Studholme D.J."/>
            <person name="Sarris P.F."/>
        </authorList>
    </citation>
    <scope>NUCLEOTIDE SEQUENCE</scope>
    <source>
        <strain evidence="2">PFS-001/15</strain>
        <tissue evidence="2">Leaf</tissue>
    </source>
</reference>
<feature type="compositionally biased region" description="Basic and acidic residues" evidence="1">
    <location>
        <begin position="97"/>
        <end position="106"/>
    </location>
</feature>
<protein>
    <submittedName>
        <fullName evidence="2">Uncharacterized protein</fullName>
    </submittedName>
</protein>